<keyword evidence="3" id="KW-1185">Reference proteome</keyword>
<accession>A0A2G2YJA9</accession>
<reference evidence="2 3" key="1">
    <citation type="journal article" date="2014" name="Nat. Genet.">
        <title>Genome sequence of the hot pepper provides insights into the evolution of pungency in Capsicum species.</title>
        <authorList>
            <person name="Kim S."/>
            <person name="Park M."/>
            <person name="Yeom S.I."/>
            <person name="Kim Y.M."/>
            <person name="Lee J.M."/>
            <person name="Lee H.A."/>
            <person name="Seo E."/>
            <person name="Choi J."/>
            <person name="Cheong K."/>
            <person name="Kim K.T."/>
            <person name="Jung K."/>
            <person name="Lee G.W."/>
            <person name="Oh S.K."/>
            <person name="Bae C."/>
            <person name="Kim S.B."/>
            <person name="Lee H.Y."/>
            <person name="Kim S.Y."/>
            <person name="Kim M.S."/>
            <person name="Kang B.C."/>
            <person name="Jo Y.D."/>
            <person name="Yang H.B."/>
            <person name="Jeong H.J."/>
            <person name="Kang W.H."/>
            <person name="Kwon J.K."/>
            <person name="Shin C."/>
            <person name="Lim J.Y."/>
            <person name="Park J.H."/>
            <person name="Huh J.H."/>
            <person name="Kim J.S."/>
            <person name="Kim B.D."/>
            <person name="Cohen O."/>
            <person name="Paran I."/>
            <person name="Suh M.C."/>
            <person name="Lee S.B."/>
            <person name="Kim Y.K."/>
            <person name="Shin Y."/>
            <person name="Noh S.J."/>
            <person name="Park J."/>
            <person name="Seo Y.S."/>
            <person name="Kwon S.Y."/>
            <person name="Kim H.A."/>
            <person name="Park J.M."/>
            <person name="Kim H.J."/>
            <person name="Choi S.B."/>
            <person name="Bosland P.W."/>
            <person name="Reeves G."/>
            <person name="Jo S.H."/>
            <person name="Lee B.W."/>
            <person name="Cho H.T."/>
            <person name="Choi H.S."/>
            <person name="Lee M.S."/>
            <person name="Yu Y."/>
            <person name="Do Choi Y."/>
            <person name="Park B.S."/>
            <person name="van Deynze A."/>
            <person name="Ashrafi H."/>
            <person name="Hill T."/>
            <person name="Kim W.T."/>
            <person name="Pai H.S."/>
            <person name="Ahn H.K."/>
            <person name="Yeam I."/>
            <person name="Giovannoni J.J."/>
            <person name="Rose J.K."/>
            <person name="Sorensen I."/>
            <person name="Lee S.J."/>
            <person name="Kim R.W."/>
            <person name="Choi I.Y."/>
            <person name="Choi B.S."/>
            <person name="Lim J.S."/>
            <person name="Lee Y.H."/>
            <person name="Choi D."/>
        </authorList>
    </citation>
    <scope>NUCLEOTIDE SEQUENCE [LARGE SCALE GENOMIC DNA]</scope>
    <source>
        <strain evidence="3">cv. CM334</strain>
    </source>
</reference>
<proteinExistence type="predicted"/>
<sequence length="210" mass="23736">MTEFKELTGVNEKNGRFIPRTYEFLFLAFQVLRYEVDPVRKEKISAHLKSTHNPTGTIPNVEKWSSTDDATFSKLGVGVKGPSPAETQKEEPPALTQLLSINDHTKTRAIVVMDIVVGRRERYEKSKEVSAACKSLEKARKKVKKLKARLDTAKQEAAEMESKVSTAEEEFSKCSDVSLATKTASKVVEKKKKVLEATLQDFINYKLYYD</sequence>
<feature type="coiled-coil region" evidence="1">
    <location>
        <begin position="129"/>
        <end position="170"/>
    </location>
</feature>
<keyword evidence="1" id="KW-0175">Coiled coil</keyword>
<comment type="caution">
    <text evidence="2">The sequence shown here is derived from an EMBL/GenBank/DDBJ whole genome shotgun (WGS) entry which is preliminary data.</text>
</comment>
<dbReference type="Gramene" id="PHT69828">
    <property type="protein sequence ID" value="PHT69828"/>
    <property type="gene ID" value="T459_24932"/>
</dbReference>
<dbReference type="Proteomes" id="UP000222542">
    <property type="component" value="Unassembled WGS sequence"/>
</dbReference>
<organism evidence="2 3">
    <name type="scientific">Capsicum annuum</name>
    <name type="common">Capsicum pepper</name>
    <dbReference type="NCBI Taxonomy" id="4072"/>
    <lineage>
        <taxon>Eukaryota</taxon>
        <taxon>Viridiplantae</taxon>
        <taxon>Streptophyta</taxon>
        <taxon>Embryophyta</taxon>
        <taxon>Tracheophyta</taxon>
        <taxon>Spermatophyta</taxon>
        <taxon>Magnoliopsida</taxon>
        <taxon>eudicotyledons</taxon>
        <taxon>Gunneridae</taxon>
        <taxon>Pentapetalae</taxon>
        <taxon>asterids</taxon>
        <taxon>lamiids</taxon>
        <taxon>Solanales</taxon>
        <taxon>Solanaceae</taxon>
        <taxon>Solanoideae</taxon>
        <taxon>Capsiceae</taxon>
        <taxon>Capsicum</taxon>
    </lineage>
</organism>
<gene>
    <name evidence="2" type="ORF">T459_24932</name>
</gene>
<dbReference type="EMBL" id="AYRZ02000010">
    <property type="protein sequence ID" value="PHT69828.1"/>
    <property type="molecule type" value="Genomic_DNA"/>
</dbReference>
<dbReference type="AlphaFoldDB" id="A0A2G2YJA9"/>
<reference evidence="2 3" key="2">
    <citation type="journal article" date="2017" name="Genome Biol.">
        <title>New reference genome sequences of hot pepper reveal the massive evolution of plant disease-resistance genes by retroduplication.</title>
        <authorList>
            <person name="Kim S."/>
            <person name="Park J."/>
            <person name="Yeom S.I."/>
            <person name="Kim Y.M."/>
            <person name="Seo E."/>
            <person name="Kim K.T."/>
            <person name="Kim M.S."/>
            <person name="Lee J.M."/>
            <person name="Cheong K."/>
            <person name="Shin H.S."/>
            <person name="Kim S.B."/>
            <person name="Han K."/>
            <person name="Lee J."/>
            <person name="Park M."/>
            <person name="Lee H.A."/>
            <person name="Lee H.Y."/>
            <person name="Lee Y."/>
            <person name="Oh S."/>
            <person name="Lee J.H."/>
            <person name="Choi E."/>
            <person name="Choi E."/>
            <person name="Lee S.E."/>
            <person name="Jeon J."/>
            <person name="Kim H."/>
            <person name="Choi G."/>
            <person name="Song H."/>
            <person name="Lee J."/>
            <person name="Lee S.C."/>
            <person name="Kwon J.K."/>
            <person name="Lee H.Y."/>
            <person name="Koo N."/>
            <person name="Hong Y."/>
            <person name="Kim R.W."/>
            <person name="Kang W.H."/>
            <person name="Huh J.H."/>
            <person name="Kang B.C."/>
            <person name="Yang T.J."/>
            <person name="Lee Y.H."/>
            <person name="Bennetzen J.L."/>
            <person name="Choi D."/>
        </authorList>
    </citation>
    <scope>NUCLEOTIDE SEQUENCE [LARGE SCALE GENOMIC DNA]</scope>
    <source>
        <strain evidence="3">cv. CM334</strain>
    </source>
</reference>
<evidence type="ECO:0000313" key="3">
    <source>
        <dbReference type="Proteomes" id="UP000222542"/>
    </source>
</evidence>
<evidence type="ECO:0000313" key="2">
    <source>
        <dbReference type="EMBL" id="PHT69828.1"/>
    </source>
</evidence>
<protein>
    <submittedName>
        <fullName evidence="2">Uncharacterized protein</fullName>
    </submittedName>
</protein>
<dbReference type="OMA" id="FIPRTYE"/>
<evidence type="ECO:0000256" key="1">
    <source>
        <dbReference type="SAM" id="Coils"/>
    </source>
</evidence>
<name>A0A2G2YJA9_CAPAN</name>